<feature type="transmembrane region" description="Helical" evidence="3">
    <location>
        <begin position="31"/>
        <end position="50"/>
    </location>
</feature>
<dbReference type="PANTHER" id="PTHR22911:SF102">
    <property type="entry name" value="MEMBRANE PROTEIN"/>
    <property type="match status" value="1"/>
</dbReference>
<evidence type="ECO:0000256" key="1">
    <source>
        <dbReference type="ARBA" id="ARBA00004127"/>
    </source>
</evidence>
<dbReference type="OrthoDB" id="9814238at2"/>
<evidence type="ECO:0000256" key="3">
    <source>
        <dbReference type="SAM" id="Phobius"/>
    </source>
</evidence>
<dbReference type="SUPFAM" id="SSF103481">
    <property type="entry name" value="Multidrug resistance efflux transporter EmrE"/>
    <property type="match status" value="2"/>
</dbReference>
<feature type="transmembrane region" description="Helical" evidence="3">
    <location>
        <begin position="120"/>
        <end position="138"/>
    </location>
</feature>
<keyword evidence="3" id="KW-1133">Transmembrane helix</keyword>
<feature type="transmembrane region" description="Helical" evidence="3">
    <location>
        <begin position="174"/>
        <end position="194"/>
    </location>
</feature>
<feature type="transmembrane region" description="Helical" evidence="3">
    <location>
        <begin position="239"/>
        <end position="258"/>
    </location>
</feature>
<feature type="transmembrane region" description="Helical" evidence="3">
    <location>
        <begin position="206"/>
        <end position="227"/>
    </location>
</feature>
<proteinExistence type="inferred from homology"/>
<sequence length="289" mass="31433">MREKIYFILSMLIFGAVGVFAKYIDLAASEIALFMSLIGSLFLFIICIGTKQNISWQTMKKNAPILLLSSIALSGNWIFLFQSYKETTIANAALSYYFAPVLVIVLSPIVLKEKLSLKKAICVGTALLGLLLIVQSGGNEGAGHHLLGIVYGLIAAAFYAILTLTNKFIRSMNGLESTLSQLLLSSVWLIPYVLMTEGFELFRISGNSMVLILILGVLHTGVGFYLFFSGMRGLEGQSIAVLSYIDPVASLLISAFVIGERMTFVQMLGAVLLLGSTFISEASRNKKSV</sequence>
<dbReference type="EMBL" id="JNVM01000041">
    <property type="protein sequence ID" value="KEQ22259.1"/>
    <property type="molecule type" value="Genomic_DNA"/>
</dbReference>
<evidence type="ECO:0000313" key="5">
    <source>
        <dbReference type="EMBL" id="KEQ22259.1"/>
    </source>
</evidence>
<dbReference type="PANTHER" id="PTHR22911">
    <property type="entry name" value="ACYL-MALONYL CONDENSING ENZYME-RELATED"/>
    <property type="match status" value="1"/>
</dbReference>
<dbReference type="Pfam" id="PF00892">
    <property type="entry name" value="EamA"/>
    <property type="match status" value="2"/>
</dbReference>
<name>A0A081NUY6_9BACL</name>
<feature type="transmembrane region" description="Helical" evidence="3">
    <location>
        <begin position="93"/>
        <end position="111"/>
    </location>
</feature>
<comment type="similarity">
    <text evidence="2">Belongs to the EamA transporter family.</text>
</comment>
<protein>
    <submittedName>
        <fullName evidence="5">Transporter</fullName>
    </submittedName>
</protein>
<keyword evidence="6" id="KW-1185">Reference proteome</keyword>
<comment type="caution">
    <text evidence="5">The sequence shown here is derived from an EMBL/GenBank/DDBJ whole genome shotgun (WGS) entry which is preliminary data.</text>
</comment>
<feature type="transmembrane region" description="Helical" evidence="3">
    <location>
        <begin position="264"/>
        <end position="283"/>
    </location>
</feature>
<dbReference type="eggNOG" id="COG0697">
    <property type="taxonomic scope" value="Bacteria"/>
</dbReference>
<feature type="transmembrane region" description="Helical" evidence="3">
    <location>
        <begin position="144"/>
        <end position="162"/>
    </location>
</feature>
<feature type="domain" description="EamA" evidence="4">
    <location>
        <begin position="5"/>
        <end position="134"/>
    </location>
</feature>
<dbReference type="AlphaFoldDB" id="A0A081NUY6"/>
<gene>
    <name evidence="5" type="ORF">ET33_27170</name>
</gene>
<dbReference type="InterPro" id="IPR037185">
    <property type="entry name" value="EmrE-like"/>
</dbReference>
<feature type="domain" description="EamA" evidence="4">
    <location>
        <begin position="147"/>
        <end position="279"/>
    </location>
</feature>
<evidence type="ECO:0000259" key="4">
    <source>
        <dbReference type="Pfam" id="PF00892"/>
    </source>
</evidence>
<dbReference type="Proteomes" id="UP000028123">
    <property type="component" value="Unassembled WGS sequence"/>
</dbReference>
<feature type="transmembrane region" description="Helical" evidence="3">
    <location>
        <begin position="62"/>
        <end position="81"/>
    </location>
</feature>
<accession>A0A081NUY6</accession>
<organism evidence="5 6">
    <name type="scientific">Paenibacillus tyrfis</name>
    <dbReference type="NCBI Taxonomy" id="1501230"/>
    <lineage>
        <taxon>Bacteria</taxon>
        <taxon>Bacillati</taxon>
        <taxon>Bacillota</taxon>
        <taxon>Bacilli</taxon>
        <taxon>Bacillales</taxon>
        <taxon>Paenibacillaceae</taxon>
        <taxon>Paenibacillus</taxon>
    </lineage>
</organism>
<evidence type="ECO:0000256" key="2">
    <source>
        <dbReference type="ARBA" id="ARBA00007362"/>
    </source>
</evidence>
<keyword evidence="3" id="KW-0812">Transmembrane</keyword>
<dbReference type="InterPro" id="IPR000620">
    <property type="entry name" value="EamA_dom"/>
</dbReference>
<dbReference type="RefSeq" id="WP_036692026.1">
    <property type="nucleotide sequence ID" value="NZ_JNVM01000041.1"/>
</dbReference>
<keyword evidence="3" id="KW-0472">Membrane</keyword>
<reference evidence="5 6" key="1">
    <citation type="submission" date="2014-06" db="EMBL/GenBank/DDBJ databases">
        <title>Draft genome sequence of Paenibacillus sp. MSt1.</title>
        <authorList>
            <person name="Aw Y.K."/>
            <person name="Ong K.S."/>
            <person name="Gan H.M."/>
            <person name="Lee S.M."/>
        </authorList>
    </citation>
    <scope>NUCLEOTIDE SEQUENCE [LARGE SCALE GENOMIC DNA]</scope>
    <source>
        <strain evidence="5 6">MSt1</strain>
    </source>
</reference>
<comment type="subcellular location">
    <subcellularLocation>
        <location evidence="1">Endomembrane system</location>
        <topology evidence="1">Multi-pass membrane protein</topology>
    </subcellularLocation>
</comment>
<evidence type="ECO:0000313" key="6">
    <source>
        <dbReference type="Proteomes" id="UP000028123"/>
    </source>
</evidence>
<dbReference type="GO" id="GO:0016020">
    <property type="term" value="C:membrane"/>
    <property type="evidence" value="ECO:0007669"/>
    <property type="project" value="InterPro"/>
</dbReference>